<comment type="caution">
    <text evidence="1">The sequence shown here is derived from an EMBL/GenBank/DDBJ whole genome shotgun (WGS) entry which is preliminary data.</text>
</comment>
<protein>
    <submittedName>
        <fullName evidence="1">Uncharacterized protein</fullName>
    </submittedName>
</protein>
<proteinExistence type="predicted"/>
<accession>A0ACB7TB15</accession>
<evidence type="ECO:0000313" key="2">
    <source>
        <dbReference type="Proteomes" id="UP000821845"/>
    </source>
</evidence>
<organism evidence="1 2">
    <name type="scientific">Hyalomma asiaticum</name>
    <name type="common">Tick</name>
    <dbReference type="NCBI Taxonomy" id="266040"/>
    <lineage>
        <taxon>Eukaryota</taxon>
        <taxon>Metazoa</taxon>
        <taxon>Ecdysozoa</taxon>
        <taxon>Arthropoda</taxon>
        <taxon>Chelicerata</taxon>
        <taxon>Arachnida</taxon>
        <taxon>Acari</taxon>
        <taxon>Parasitiformes</taxon>
        <taxon>Ixodida</taxon>
        <taxon>Ixodoidea</taxon>
        <taxon>Ixodidae</taxon>
        <taxon>Hyalomminae</taxon>
        <taxon>Hyalomma</taxon>
    </lineage>
</organism>
<name>A0ACB7TB15_HYAAI</name>
<sequence length="72" mass="8137">MMTDILLRALPTDIIVGYHRQMASIPTRSSEDRDSSSDNFVDDDLQVLLKYLRVEVESCERSGISESACTQQ</sequence>
<keyword evidence="2" id="KW-1185">Reference proteome</keyword>
<gene>
    <name evidence="1" type="ORF">HPB50_002043</name>
</gene>
<reference evidence="1" key="1">
    <citation type="submission" date="2020-05" db="EMBL/GenBank/DDBJ databases">
        <title>Large-scale comparative analyses of tick genomes elucidate their genetic diversity and vector capacities.</title>
        <authorList>
            <person name="Jia N."/>
            <person name="Wang J."/>
            <person name="Shi W."/>
            <person name="Du L."/>
            <person name="Sun Y."/>
            <person name="Zhan W."/>
            <person name="Jiang J."/>
            <person name="Wang Q."/>
            <person name="Zhang B."/>
            <person name="Ji P."/>
            <person name="Sakyi L.B."/>
            <person name="Cui X."/>
            <person name="Yuan T."/>
            <person name="Jiang B."/>
            <person name="Yang W."/>
            <person name="Lam T.T.-Y."/>
            <person name="Chang Q."/>
            <person name="Ding S."/>
            <person name="Wang X."/>
            <person name="Zhu J."/>
            <person name="Ruan X."/>
            <person name="Zhao L."/>
            <person name="Wei J."/>
            <person name="Que T."/>
            <person name="Du C."/>
            <person name="Cheng J."/>
            <person name="Dai P."/>
            <person name="Han X."/>
            <person name="Huang E."/>
            <person name="Gao Y."/>
            <person name="Liu J."/>
            <person name="Shao H."/>
            <person name="Ye R."/>
            <person name="Li L."/>
            <person name="Wei W."/>
            <person name="Wang X."/>
            <person name="Wang C."/>
            <person name="Yang T."/>
            <person name="Huo Q."/>
            <person name="Li W."/>
            <person name="Guo W."/>
            <person name="Chen H."/>
            <person name="Zhou L."/>
            <person name="Ni X."/>
            <person name="Tian J."/>
            <person name="Zhou Y."/>
            <person name="Sheng Y."/>
            <person name="Liu T."/>
            <person name="Pan Y."/>
            <person name="Xia L."/>
            <person name="Li J."/>
            <person name="Zhao F."/>
            <person name="Cao W."/>
        </authorList>
    </citation>
    <scope>NUCLEOTIDE SEQUENCE</scope>
    <source>
        <strain evidence="1">Hyas-2018</strain>
    </source>
</reference>
<dbReference type="Proteomes" id="UP000821845">
    <property type="component" value="Chromosome 1"/>
</dbReference>
<dbReference type="EMBL" id="CM023481">
    <property type="protein sequence ID" value="KAH6944138.1"/>
    <property type="molecule type" value="Genomic_DNA"/>
</dbReference>
<evidence type="ECO:0000313" key="1">
    <source>
        <dbReference type="EMBL" id="KAH6944138.1"/>
    </source>
</evidence>